<evidence type="ECO:0000256" key="2">
    <source>
        <dbReference type="ARBA" id="ARBA00022737"/>
    </source>
</evidence>
<evidence type="ECO:0000313" key="5">
    <source>
        <dbReference type="Proteomes" id="UP000291116"/>
    </source>
</evidence>
<dbReference type="InterPro" id="IPR015943">
    <property type="entry name" value="WD40/YVTN_repeat-like_dom_sf"/>
</dbReference>
<dbReference type="PANTHER" id="PTHR19854">
    <property type="entry name" value="TRANSDUCIN BETA-LIKE 3"/>
    <property type="match status" value="1"/>
</dbReference>
<dbReference type="Proteomes" id="UP000291116">
    <property type="component" value="Unassembled WGS sequence"/>
</dbReference>
<dbReference type="InterPro" id="IPR036322">
    <property type="entry name" value="WD40_repeat_dom_sf"/>
</dbReference>
<dbReference type="OrthoDB" id="7668193at2759"/>
<reference evidence="4 5" key="1">
    <citation type="submission" date="2019-01" db="EMBL/GenBank/DDBJ databases">
        <authorList>
            <person name="Ferrante I. M."/>
        </authorList>
    </citation>
    <scope>NUCLEOTIDE SEQUENCE [LARGE SCALE GENOMIC DNA]</scope>
    <source>
        <strain evidence="4 5">B856</strain>
    </source>
</reference>
<keyword evidence="2" id="KW-0677">Repeat</keyword>
<protein>
    <submittedName>
        <fullName evidence="4">Uncharacterized protein</fullName>
    </submittedName>
</protein>
<dbReference type="SUPFAM" id="SSF50978">
    <property type="entry name" value="WD40 repeat-like"/>
    <property type="match status" value="1"/>
</dbReference>
<evidence type="ECO:0000256" key="3">
    <source>
        <dbReference type="SAM" id="MobiDB-lite"/>
    </source>
</evidence>
<proteinExistence type="predicted"/>
<gene>
    <name evidence="4" type="ORF">PSNMU_V1.4_AUG-EV-PASAV3_0001570</name>
</gene>
<accession>A0A448YU92</accession>
<dbReference type="Gene3D" id="2.130.10.10">
    <property type="entry name" value="YVTN repeat-like/Quinoprotein amine dehydrogenase"/>
    <property type="match status" value="2"/>
</dbReference>
<sequence>MMDNAVEARDQKRTIDPILNLPVNSLATSLCFVCPAKINAPATKIEPDIETSGNTSYPDEKSAYFCEDDDSESDSDSDDNELLFRSSSISITKTDSNTSIRGGRHLHRVLNDRFLASCHQDGEALLWDLNRQKNVARIAAPRGGSGLCVRRTDDPSQIMVQTRDPKGIVSLHSIERCRPIVGSHGIGSDSDTTSNHVRQYETHSQTFCRAAPCYGNKHLLALPSDDESTVTVVDNRSNSSVATYSVPGHGMLTSLGLAVTDHERGYASHNPILACGMENGTAVFFDITSGSAKPVASESSFSLGKDPILTLDLLPSFSRSIVATHENCPPSFPITSSSNALLVAAGMAGDAEEVSELSEDEAGRAVLFKAFCRGDSTSSPAWTFKQRKRFSTCRVDRDGFNGKPGVSSCKFRPGDGRLLAIGGWDRRIRLFERSTGKPMAILKGNVGSVADLDWAPDSMKSGLLASACRGEKSISIWQCYAKR</sequence>
<evidence type="ECO:0000313" key="4">
    <source>
        <dbReference type="EMBL" id="VEU33355.1"/>
    </source>
</evidence>
<organism evidence="4 5">
    <name type="scientific">Pseudo-nitzschia multistriata</name>
    <dbReference type="NCBI Taxonomy" id="183589"/>
    <lineage>
        <taxon>Eukaryota</taxon>
        <taxon>Sar</taxon>
        <taxon>Stramenopiles</taxon>
        <taxon>Ochrophyta</taxon>
        <taxon>Bacillariophyta</taxon>
        <taxon>Bacillariophyceae</taxon>
        <taxon>Bacillariophycidae</taxon>
        <taxon>Bacillariales</taxon>
        <taxon>Bacillariaceae</taxon>
        <taxon>Pseudo-nitzschia</taxon>
    </lineage>
</organism>
<dbReference type="AlphaFoldDB" id="A0A448YU92"/>
<feature type="compositionally biased region" description="Acidic residues" evidence="3">
    <location>
        <begin position="66"/>
        <end position="80"/>
    </location>
</feature>
<name>A0A448YU92_9STRA</name>
<keyword evidence="1" id="KW-0853">WD repeat</keyword>
<dbReference type="InterPro" id="IPR001680">
    <property type="entry name" value="WD40_rpt"/>
</dbReference>
<dbReference type="EMBL" id="CAACVS010000001">
    <property type="protein sequence ID" value="VEU33355.1"/>
    <property type="molecule type" value="Genomic_DNA"/>
</dbReference>
<evidence type="ECO:0000256" key="1">
    <source>
        <dbReference type="ARBA" id="ARBA00022574"/>
    </source>
</evidence>
<dbReference type="PANTHER" id="PTHR19854:SF1">
    <property type="entry name" value="GUANINE NUCLEOTIDE-BINDING PROTEIN SUBUNIT BETA-LIKE PROTEIN 1"/>
    <property type="match status" value="1"/>
</dbReference>
<keyword evidence="5" id="KW-1185">Reference proteome</keyword>
<feature type="region of interest" description="Disordered" evidence="3">
    <location>
        <begin position="47"/>
        <end position="80"/>
    </location>
</feature>
<dbReference type="SMART" id="SM00320">
    <property type="entry name" value="WD40"/>
    <property type="match status" value="3"/>
</dbReference>